<dbReference type="Pfam" id="PF14015">
    <property type="entry name" value="DUF4231"/>
    <property type="match status" value="1"/>
</dbReference>
<comment type="caution">
    <text evidence="2">The sequence shown here is derived from an EMBL/GenBank/DDBJ whole genome shotgun (WGS) entry which is preliminary data.</text>
</comment>
<evidence type="ECO:0008006" key="4">
    <source>
        <dbReference type="Google" id="ProtNLM"/>
    </source>
</evidence>
<proteinExistence type="predicted"/>
<dbReference type="NCBIfam" id="NF033634">
    <property type="entry name" value="SLATT_1"/>
    <property type="match status" value="1"/>
</dbReference>
<sequence>MANKLSSELLKLSVTRSKEEKVDVANALLEQLIDHFQTKADRSKRLYQWYKYGSIVLAALTTIISSLQAIYPTSFPQWILPIVSAGATVTVALLGASGAQKIWINSRTTQQHLQTESFSFNQQTGIYSVPKEEAINRFSEQLVRLWNDGHSRWEQHVGDD</sequence>
<evidence type="ECO:0000256" key="1">
    <source>
        <dbReference type="SAM" id="Phobius"/>
    </source>
</evidence>
<evidence type="ECO:0000313" key="3">
    <source>
        <dbReference type="Proteomes" id="UP001500469"/>
    </source>
</evidence>
<name>A0ABN1N5L1_9BACT</name>
<organism evidence="2 3">
    <name type="scientific">Algoriphagus jejuensis</name>
    <dbReference type="NCBI Taxonomy" id="419934"/>
    <lineage>
        <taxon>Bacteria</taxon>
        <taxon>Pseudomonadati</taxon>
        <taxon>Bacteroidota</taxon>
        <taxon>Cytophagia</taxon>
        <taxon>Cytophagales</taxon>
        <taxon>Cyclobacteriaceae</taxon>
        <taxon>Algoriphagus</taxon>
    </lineage>
</organism>
<dbReference type="EMBL" id="BAAAFI010000049">
    <property type="protein sequence ID" value="GAA0881257.1"/>
    <property type="molecule type" value="Genomic_DNA"/>
</dbReference>
<dbReference type="Proteomes" id="UP001500469">
    <property type="component" value="Unassembled WGS sequence"/>
</dbReference>
<protein>
    <recommendedName>
        <fullName evidence="4">DUF4231 domain-containing protein</fullName>
    </recommendedName>
</protein>
<evidence type="ECO:0000313" key="2">
    <source>
        <dbReference type="EMBL" id="GAA0881257.1"/>
    </source>
</evidence>
<keyword evidence="3" id="KW-1185">Reference proteome</keyword>
<accession>A0ABN1N5L1</accession>
<reference evidence="2 3" key="1">
    <citation type="journal article" date="2019" name="Int. J. Syst. Evol. Microbiol.">
        <title>The Global Catalogue of Microorganisms (GCM) 10K type strain sequencing project: providing services to taxonomists for standard genome sequencing and annotation.</title>
        <authorList>
            <consortium name="The Broad Institute Genomics Platform"/>
            <consortium name="The Broad Institute Genome Sequencing Center for Infectious Disease"/>
            <person name="Wu L."/>
            <person name="Ma J."/>
        </authorList>
    </citation>
    <scope>NUCLEOTIDE SEQUENCE [LARGE SCALE GENOMIC DNA]</scope>
    <source>
        <strain evidence="2 3">JCM 16112</strain>
    </source>
</reference>
<keyword evidence="1" id="KW-0812">Transmembrane</keyword>
<dbReference type="RefSeq" id="WP_343855059.1">
    <property type="nucleotide sequence ID" value="NZ_BAAAFI010000049.1"/>
</dbReference>
<feature type="transmembrane region" description="Helical" evidence="1">
    <location>
        <begin position="77"/>
        <end position="97"/>
    </location>
</feature>
<feature type="transmembrane region" description="Helical" evidence="1">
    <location>
        <begin position="49"/>
        <end position="71"/>
    </location>
</feature>
<dbReference type="InterPro" id="IPR025325">
    <property type="entry name" value="DUF4231"/>
</dbReference>
<gene>
    <name evidence="2" type="ORF">GCM10009119_42270</name>
</gene>
<keyword evidence="1" id="KW-1133">Transmembrane helix</keyword>
<keyword evidence="1" id="KW-0472">Membrane</keyword>